<evidence type="ECO:0000313" key="11">
    <source>
        <dbReference type="Proteomes" id="UP001565200"/>
    </source>
</evidence>
<dbReference type="EC" id="3.2.1.51" evidence="3"/>
<dbReference type="PANTHER" id="PTHR10030">
    <property type="entry name" value="ALPHA-L-FUCOSIDASE"/>
    <property type="match status" value="1"/>
</dbReference>
<evidence type="ECO:0000256" key="2">
    <source>
        <dbReference type="ARBA" id="ARBA00007951"/>
    </source>
</evidence>
<keyword evidence="6" id="KW-0326">Glycosidase</keyword>
<name>A0ABV4CYV7_9BACT</name>
<dbReference type="Pfam" id="PF16757">
    <property type="entry name" value="Fucosidase_C"/>
    <property type="match status" value="1"/>
</dbReference>
<dbReference type="InterPro" id="IPR000933">
    <property type="entry name" value="Glyco_hydro_29"/>
</dbReference>
<evidence type="ECO:0000256" key="3">
    <source>
        <dbReference type="ARBA" id="ARBA00012662"/>
    </source>
</evidence>
<dbReference type="Pfam" id="PF01120">
    <property type="entry name" value="Alpha_L_fucos"/>
    <property type="match status" value="1"/>
</dbReference>
<evidence type="ECO:0000256" key="7">
    <source>
        <dbReference type="SAM" id="SignalP"/>
    </source>
</evidence>
<feature type="domain" description="Glycoside hydrolase family 29 N-terminal" evidence="8">
    <location>
        <begin position="31"/>
        <end position="377"/>
    </location>
</feature>
<dbReference type="SUPFAM" id="SSF51445">
    <property type="entry name" value="(Trans)glycosidases"/>
    <property type="match status" value="1"/>
</dbReference>
<evidence type="ECO:0000259" key="9">
    <source>
        <dbReference type="Pfam" id="PF16757"/>
    </source>
</evidence>
<dbReference type="Gene3D" id="2.60.40.1180">
    <property type="entry name" value="Golgi alpha-mannosidase II"/>
    <property type="match status" value="1"/>
</dbReference>
<dbReference type="SMART" id="SM00812">
    <property type="entry name" value="Alpha_L_fucos"/>
    <property type="match status" value="1"/>
</dbReference>
<proteinExistence type="inferred from homology"/>
<evidence type="ECO:0000256" key="4">
    <source>
        <dbReference type="ARBA" id="ARBA00022729"/>
    </source>
</evidence>
<comment type="caution">
    <text evidence="10">The sequence shown here is derived from an EMBL/GenBank/DDBJ whole genome shotgun (WGS) entry which is preliminary data.</text>
</comment>
<dbReference type="PIRSF" id="PIRSF001092">
    <property type="entry name" value="Alpha-L-fucosidase"/>
    <property type="match status" value="1"/>
</dbReference>
<dbReference type="InterPro" id="IPR031919">
    <property type="entry name" value="Fucosidase_C"/>
</dbReference>
<sequence length="511" mass="58521">MKRVITFALRSALLLCPALCHASTDACRSPKGTAVYEDNWESIAANYTVPEWYRDAKFGIFIHWGIYSVPAYGNEWYSRYMYQQGSNEYNHHKEVWGDQDKFGYKDFIPMFTGAEFDAEEWAELFKKAGAGYVVPVAEHHDGFAMYDSDLNPWNAVKMGPRRDVIRLLKKSLEKRGIVLGVSTHRAENAWFFNGGMKYPSDVRDTDLTIYGRRYDDQAYTDDFAKEWLDHTKELVDKYQPKIVYFDWTVNDSVLMPYFNKFMAYYYNNSVDWKQGVVVNTKQGYPTDVMVWDVERGKSGKMMKYPWQTDTFVGTKSWGYIADEVYKTPGQIVDDLVDIVSKNGNLLLNIGPKPDGTIPQPQKDILLSIGKWLDVNGEAIYGTRCWKKFGESVTETPTGSFSDNVEVPYTAQDIRFTTKGNDFYAIALEWGDDHLLIKSLTPDVIADADILDIKMLGSEETLDWDKTSEGLKISFPKNRPCQYAYTFKISFDKPVGESLESEASNEVMKHGA</sequence>
<keyword evidence="5" id="KW-0378">Hydrolase</keyword>
<feature type="domain" description="Alpha-L-fucosidase C-terminal" evidence="9">
    <location>
        <begin position="410"/>
        <end position="488"/>
    </location>
</feature>
<dbReference type="Proteomes" id="UP001565200">
    <property type="component" value="Unassembled WGS sequence"/>
</dbReference>
<organism evidence="10 11">
    <name type="scientific">Heminiphilus faecis</name>
    <dbReference type="NCBI Taxonomy" id="2601703"/>
    <lineage>
        <taxon>Bacteria</taxon>
        <taxon>Pseudomonadati</taxon>
        <taxon>Bacteroidota</taxon>
        <taxon>Bacteroidia</taxon>
        <taxon>Bacteroidales</taxon>
        <taxon>Muribaculaceae</taxon>
        <taxon>Heminiphilus</taxon>
    </lineage>
</organism>
<reference evidence="10 11" key="1">
    <citation type="submission" date="2024-03" db="EMBL/GenBank/DDBJ databases">
        <title>Mouse gut bacterial collection (mGBC) of GemPharmatech.</title>
        <authorList>
            <person name="He Y."/>
            <person name="Dong L."/>
            <person name="Wu D."/>
            <person name="Gao X."/>
            <person name="Lin Z."/>
        </authorList>
    </citation>
    <scope>NUCLEOTIDE SEQUENCE [LARGE SCALE GENOMIC DNA]</scope>
    <source>
        <strain evidence="10 11">54-13</strain>
    </source>
</reference>
<dbReference type="InterPro" id="IPR057739">
    <property type="entry name" value="Glyco_hydro_29_N"/>
</dbReference>
<gene>
    <name evidence="10" type="ORF">AAK873_07145</name>
</gene>
<dbReference type="Gene3D" id="3.20.20.80">
    <property type="entry name" value="Glycosidases"/>
    <property type="match status" value="1"/>
</dbReference>
<protein>
    <recommendedName>
        <fullName evidence="3">alpha-L-fucosidase</fullName>
        <ecNumber evidence="3">3.2.1.51</ecNumber>
    </recommendedName>
</protein>
<dbReference type="InterPro" id="IPR017853">
    <property type="entry name" value="GH"/>
</dbReference>
<comment type="function">
    <text evidence="1">Alpha-L-fucosidase is responsible for hydrolyzing the alpha-1,6-linked fucose joined to the reducing-end N-acetylglucosamine of the carbohydrate moieties of glycoproteins.</text>
</comment>
<evidence type="ECO:0000256" key="6">
    <source>
        <dbReference type="ARBA" id="ARBA00023295"/>
    </source>
</evidence>
<keyword evidence="4 7" id="KW-0732">Signal</keyword>
<dbReference type="InterPro" id="IPR016286">
    <property type="entry name" value="FUC_metazoa-typ"/>
</dbReference>
<dbReference type="EMBL" id="JBCLPP010000016">
    <property type="protein sequence ID" value="MEY8245390.1"/>
    <property type="molecule type" value="Genomic_DNA"/>
</dbReference>
<accession>A0ABV4CYV7</accession>
<keyword evidence="11" id="KW-1185">Reference proteome</keyword>
<dbReference type="InterPro" id="IPR013780">
    <property type="entry name" value="Glyco_hydro_b"/>
</dbReference>
<evidence type="ECO:0000256" key="5">
    <source>
        <dbReference type="ARBA" id="ARBA00022801"/>
    </source>
</evidence>
<evidence type="ECO:0000259" key="8">
    <source>
        <dbReference type="Pfam" id="PF01120"/>
    </source>
</evidence>
<dbReference type="PANTHER" id="PTHR10030:SF37">
    <property type="entry name" value="ALPHA-L-FUCOSIDASE-RELATED"/>
    <property type="match status" value="1"/>
</dbReference>
<evidence type="ECO:0000313" key="10">
    <source>
        <dbReference type="EMBL" id="MEY8245390.1"/>
    </source>
</evidence>
<dbReference type="RefSeq" id="WP_369863423.1">
    <property type="nucleotide sequence ID" value="NZ_JBCLPP010000016.1"/>
</dbReference>
<evidence type="ECO:0000256" key="1">
    <source>
        <dbReference type="ARBA" id="ARBA00004071"/>
    </source>
</evidence>
<feature type="signal peptide" evidence="7">
    <location>
        <begin position="1"/>
        <end position="22"/>
    </location>
</feature>
<feature type="chain" id="PRO_5045611627" description="alpha-L-fucosidase" evidence="7">
    <location>
        <begin position="23"/>
        <end position="511"/>
    </location>
</feature>
<dbReference type="PRINTS" id="PR00741">
    <property type="entry name" value="GLHYDRLASE29"/>
</dbReference>
<comment type="similarity">
    <text evidence="2">Belongs to the glycosyl hydrolase 29 family.</text>
</comment>